<evidence type="ECO:0000256" key="1">
    <source>
        <dbReference type="SAM" id="MobiDB-lite"/>
    </source>
</evidence>
<reference evidence="3" key="1">
    <citation type="submission" date="2022-11" db="UniProtKB">
        <authorList>
            <consortium name="WormBaseParasite"/>
        </authorList>
    </citation>
    <scope>IDENTIFICATION</scope>
</reference>
<dbReference type="WBParaSite" id="nRc.2.0.1.t18002-RA">
    <property type="protein sequence ID" value="nRc.2.0.1.t18002-RA"/>
    <property type="gene ID" value="nRc.2.0.1.g18002"/>
</dbReference>
<proteinExistence type="predicted"/>
<feature type="region of interest" description="Disordered" evidence="1">
    <location>
        <begin position="32"/>
        <end position="61"/>
    </location>
</feature>
<protein>
    <submittedName>
        <fullName evidence="3">Uncharacterized protein</fullName>
    </submittedName>
</protein>
<name>A0A915IW04_ROMCU</name>
<keyword evidence="2" id="KW-1185">Reference proteome</keyword>
<dbReference type="AlphaFoldDB" id="A0A915IW04"/>
<evidence type="ECO:0000313" key="2">
    <source>
        <dbReference type="Proteomes" id="UP000887565"/>
    </source>
</evidence>
<sequence length="146" mass="16151">NDCTCCGIHGPGAAKKRCPPAEQLVNNLDQEIEQGPSNDHNDEVVTPNNVSEDDASDGSSNVAHQWLSNMMTFLLQMTKTIGDGTKSQWENGLVNGIDNVEYQDCGMSHSGHSLEIPKQVDCYPPVKNEEKPYRIWPWSHTLSTKP</sequence>
<dbReference type="Proteomes" id="UP000887565">
    <property type="component" value="Unplaced"/>
</dbReference>
<organism evidence="2 3">
    <name type="scientific">Romanomermis culicivorax</name>
    <name type="common">Nematode worm</name>
    <dbReference type="NCBI Taxonomy" id="13658"/>
    <lineage>
        <taxon>Eukaryota</taxon>
        <taxon>Metazoa</taxon>
        <taxon>Ecdysozoa</taxon>
        <taxon>Nematoda</taxon>
        <taxon>Enoplea</taxon>
        <taxon>Dorylaimia</taxon>
        <taxon>Mermithida</taxon>
        <taxon>Mermithoidea</taxon>
        <taxon>Mermithidae</taxon>
        <taxon>Romanomermis</taxon>
    </lineage>
</organism>
<accession>A0A915IW04</accession>
<evidence type="ECO:0000313" key="3">
    <source>
        <dbReference type="WBParaSite" id="nRc.2.0.1.t18002-RA"/>
    </source>
</evidence>